<feature type="chain" id="PRO_5037414101" evidence="7">
    <location>
        <begin position="22"/>
        <end position="401"/>
    </location>
</feature>
<keyword evidence="10" id="KW-1185">Reference proteome</keyword>
<keyword evidence="2" id="KW-0574">Periplasm</keyword>
<sequence>MRSNRRRLSAFILLLASAAAARGQEADSFRLAASVNGDPILTHELDERIAYVQGNIERAEGRQVAYADLYPRVLEIMIEERLVLQRARDLGSQVNEIQVTQAVERLLQQRQMTLEQLLEANGVDEERLRAEVRKDLLIENAFIRDNRRELAVAPDEVNQRLRLRLENERLREYLIEHAILTADKRPHAEALSLLASEDFYDAALQESVSTNPVNLGWLHERQMPAAYLEQLERMQPGDVSPVMEFSNGLHVIHMLARRPVVQGQVRPGKVTAKMLRVPADVDDEDLVEAVSFLKLGLVGFEELAEEFDGEIVTFERLPENMPQEIRNNLTLRLGELAGPFVIGSTKVILRITAIDQMVIGSERYRDLALNEVFATNRATLRRKWIEHLRSISAIEIIRAEP</sequence>
<dbReference type="SUPFAM" id="SSF109998">
    <property type="entry name" value="Triger factor/SurA peptide-binding domain-like"/>
    <property type="match status" value="1"/>
</dbReference>
<reference evidence="9" key="1">
    <citation type="submission" date="2020-10" db="EMBL/GenBank/DDBJ databases">
        <title>An improved Amphimedon queenslandica hologenome assembly reveals how three proteobacterial symbionts can extend the metabolic phenotypic of their marine sponge host.</title>
        <authorList>
            <person name="Degnan B."/>
            <person name="Degnan S."/>
            <person name="Xiang X."/>
        </authorList>
    </citation>
    <scope>NUCLEOTIDE SEQUENCE</scope>
    <source>
        <strain evidence="9">AqS2</strain>
    </source>
</reference>
<gene>
    <name evidence="9" type="ORF">ISN26_03365</name>
</gene>
<dbReference type="PANTHER" id="PTHR47637">
    <property type="entry name" value="CHAPERONE SURA"/>
    <property type="match status" value="1"/>
</dbReference>
<evidence type="ECO:0000256" key="1">
    <source>
        <dbReference type="ARBA" id="ARBA00022729"/>
    </source>
</evidence>
<evidence type="ECO:0000256" key="6">
    <source>
        <dbReference type="PROSITE-ProRule" id="PRU00278"/>
    </source>
</evidence>
<dbReference type="InterPro" id="IPR015391">
    <property type="entry name" value="SurA_N"/>
</dbReference>
<evidence type="ECO:0000256" key="3">
    <source>
        <dbReference type="ARBA" id="ARBA00023110"/>
    </source>
</evidence>
<dbReference type="PROSITE" id="PS50198">
    <property type="entry name" value="PPIC_PPIASE_2"/>
    <property type="match status" value="1"/>
</dbReference>
<dbReference type="InterPro" id="IPR046357">
    <property type="entry name" value="PPIase_dom_sf"/>
</dbReference>
<organism evidence="9 10">
    <name type="scientific">Candidatus Amphirhobacter heronislandensis</name>
    <dbReference type="NCBI Taxonomy" id="1732024"/>
    <lineage>
        <taxon>Bacteria</taxon>
        <taxon>Pseudomonadati</taxon>
        <taxon>Pseudomonadota</taxon>
        <taxon>Gammaproteobacteria</taxon>
        <taxon>Candidatus Tethybacterales</taxon>
        <taxon>Candidatus Tethybacteraceae</taxon>
        <taxon>Candidatus Amphirhobacter</taxon>
    </lineage>
</organism>
<dbReference type="Gene3D" id="1.10.4030.10">
    <property type="entry name" value="Porin chaperone SurA, peptide-binding domain"/>
    <property type="match status" value="1"/>
</dbReference>
<comment type="caution">
    <text evidence="9">The sequence shown here is derived from an EMBL/GenBank/DDBJ whole genome shotgun (WGS) entry which is preliminary data.</text>
</comment>
<evidence type="ECO:0000256" key="5">
    <source>
        <dbReference type="ARBA" id="ARBA00023235"/>
    </source>
</evidence>
<keyword evidence="5 6" id="KW-0413">Isomerase</keyword>
<evidence type="ECO:0000313" key="10">
    <source>
        <dbReference type="Proteomes" id="UP000604381"/>
    </source>
</evidence>
<dbReference type="InterPro" id="IPR027304">
    <property type="entry name" value="Trigger_fact/SurA_dom_sf"/>
</dbReference>
<dbReference type="AlphaFoldDB" id="A0A930UHA9"/>
<dbReference type="Proteomes" id="UP000604381">
    <property type="component" value="Unassembled WGS sequence"/>
</dbReference>
<dbReference type="PANTHER" id="PTHR47637:SF1">
    <property type="entry name" value="CHAPERONE SURA"/>
    <property type="match status" value="1"/>
</dbReference>
<feature type="signal peptide" evidence="7">
    <location>
        <begin position="1"/>
        <end position="21"/>
    </location>
</feature>
<proteinExistence type="predicted"/>
<evidence type="ECO:0000256" key="7">
    <source>
        <dbReference type="SAM" id="SignalP"/>
    </source>
</evidence>
<dbReference type="Gene3D" id="3.10.50.40">
    <property type="match status" value="1"/>
</dbReference>
<dbReference type="InterPro" id="IPR000297">
    <property type="entry name" value="PPIase_PpiC"/>
</dbReference>
<dbReference type="EMBL" id="JADHEI010000033">
    <property type="protein sequence ID" value="MBF2735111.1"/>
    <property type="molecule type" value="Genomic_DNA"/>
</dbReference>
<keyword evidence="3 6" id="KW-0697">Rotamase</keyword>
<keyword evidence="4" id="KW-0143">Chaperone</keyword>
<dbReference type="InterPro" id="IPR050280">
    <property type="entry name" value="OMP_Chaperone_SurA"/>
</dbReference>
<evidence type="ECO:0000313" key="9">
    <source>
        <dbReference type="EMBL" id="MBF2735111.1"/>
    </source>
</evidence>
<dbReference type="Pfam" id="PF00639">
    <property type="entry name" value="Rotamase"/>
    <property type="match status" value="1"/>
</dbReference>
<name>A0A930UHA9_9GAMM</name>
<protein>
    <submittedName>
        <fullName evidence="9">SurA N-terminal domain-containing protein</fullName>
    </submittedName>
</protein>
<evidence type="ECO:0000259" key="8">
    <source>
        <dbReference type="PROSITE" id="PS50198"/>
    </source>
</evidence>
<dbReference type="GO" id="GO:0003755">
    <property type="term" value="F:peptidyl-prolyl cis-trans isomerase activity"/>
    <property type="evidence" value="ECO:0007669"/>
    <property type="project" value="UniProtKB-KW"/>
</dbReference>
<evidence type="ECO:0000256" key="4">
    <source>
        <dbReference type="ARBA" id="ARBA00023186"/>
    </source>
</evidence>
<evidence type="ECO:0000256" key="2">
    <source>
        <dbReference type="ARBA" id="ARBA00022764"/>
    </source>
</evidence>
<dbReference type="Pfam" id="PF09312">
    <property type="entry name" value="SurA_N"/>
    <property type="match status" value="1"/>
</dbReference>
<dbReference type="SUPFAM" id="SSF54534">
    <property type="entry name" value="FKBP-like"/>
    <property type="match status" value="1"/>
</dbReference>
<keyword evidence="1 7" id="KW-0732">Signal</keyword>
<feature type="domain" description="PpiC" evidence="8">
    <location>
        <begin position="154"/>
        <end position="256"/>
    </location>
</feature>
<accession>A0A930UHA9</accession>